<sequence>MKAGVIIPWEKVKDSFNTSIIEQFLTTDDDYELCFVVPSIAKTIPSELKAFTIDNNLKSKVNIIYRSEKDRSNAFTKGVKFFSTKSDISYICILEEFSFSNTKELEEELQLTYKTKNIPLHSRFSVKQFLFKFSLNMFL</sequence>
<accession>A0A1I7H7L0</accession>
<organism evidence="1 2">
    <name type="scientific">Pustulibacterium marinum</name>
    <dbReference type="NCBI Taxonomy" id="1224947"/>
    <lineage>
        <taxon>Bacteria</taxon>
        <taxon>Pseudomonadati</taxon>
        <taxon>Bacteroidota</taxon>
        <taxon>Flavobacteriia</taxon>
        <taxon>Flavobacteriales</taxon>
        <taxon>Flavobacteriaceae</taxon>
        <taxon>Pustulibacterium</taxon>
    </lineage>
</organism>
<keyword evidence="2" id="KW-1185">Reference proteome</keyword>
<dbReference type="EMBL" id="FPBK01000007">
    <property type="protein sequence ID" value="SFU56675.1"/>
    <property type="molecule type" value="Genomic_DNA"/>
</dbReference>
<name>A0A1I7H7L0_9FLAO</name>
<proteinExistence type="predicted"/>
<evidence type="ECO:0000313" key="1">
    <source>
        <dbReference type="EMBL" id="SFU56675.1"/>
    </source>
</evidence>
<dbReference type="RefSeq" id="WP_093025220.1">
    <property type="nucleotide sequence ID" value="NZ_FPBK01000007.1"/>
</dbReference>
<reference evidence="1 2" key="1">
    <citation type="submission" date="2016-10" db="EMBL/GenBank/DDBJ databases">
        <authorList>
            <person name="de Groot N.N."/>
        </authorList>
    </citation>
    <scope>NUCLEOTIDE SEQUENCE [LARGE SCALE GENOMIC DNA]</scope>
    <source>
        <strain evidence="1 2">CGMCC 1.12333</strain>
    </source>
</reference>
<protein>
    <submittedName>
        <fullName evidence="1">Uncharacterized protein</fullName>
    </submittedName>
</protein>
<dbReference type="AlphaFoldDB" id="A0A1I7H7L0"/>
<dbReference type="Proteomes" id="UP000199138">
    <property type="component" value="Unassembled WGS sequence"/>
</dbReference>
<evidence type="ECO:0000313" key="2">
    <source>
        <dbReference type="Proteomes" id="UP000199138"/>
    </source>
</evidence>
<gene>
    <name evidence="1" type="ORF">SAMN05216480_107167</name>
</gene>